<dbReference type="AlphaFoldDB" id="A0A6A6B7G5"/>
<organism evidence="1 2">
    <name type="scientific">Aplosporella prunicola CBS 121167</name>
    <dbReference type="NCBI Taxonomy" id="1176127"/>
    <lineage>
        <taxon>Eukaryota</taxon>
        <taxon>Fungi</taxon>
        <taxon>Dikarya</taxon>
        <taxon>Ascomycota</taxon>
        <taxon>Pezizomycotina</taxon>
        <taxon>Dothideomycetes</taxon>
        <taxon>Dothideomycetes incertae sedis</taxon>
        <taxon>Botryosphaeriales</taxon>
        <taxon>Aplosporellaceae</taxon>
        <taxon>Aplosporella</taxon>
    </lineage>
</organism>
<proteinExistence type="predicted"/>
<sequence length="184" mass="21027">MFLVVFSLARYSSWLLNEVQAGLLRVDRTGRSAIAWNRAIELETTSQANHLHRVCYVFTVLRAFPCTFAASARPTRLCYQIPIHCCYFSIANNAYFGLRELPIHPPSPSLQPSQALNDLGCCWDMRWSDQVRFRMSSSCCRSRRNSAISPPSVAWQAFALDLDLLSPVTNVARLRGIWTFRHEQ</sequence>
<protein>
    <submittedName>
        <fullName evidence="1">Uncharacterized protein</fullName>
    </submittedName>
</protein>
<accession>A0A6A6B7G5</accession>
<keyword evidence="2" id="KW-1185">Reference proteome</keyword>
<name>A0A6A6B7G5_9PEZI</name>
<dbReference type="EMBL" id="ML995491">
    <property type="protein sequence ID" value="KAF2140102.1"/>
    <property type="molecule type" value="Genomic_DNA"/>
</dbReference>
<reference evidence="1" key="1">
    <citation type="journal article" date="2020" name="Stud. Mycol.">
        <title>101 Dothideomycetes genomes: a test case for predicting lifestyles and emergence of pathogens.</title>
        <authorList>
            <person name="Haridas S."/>
            <person name="Albert R."/>
            <person name="Binder M."/>
            <person name="Bloem J."/>
            <person name="Labutti K."/>
            <person name="Salamov A."/>
            <person name="Andreopoulos B."/>
            <person name="Baker S."/>
            <person name="Barry K."/>
            <person name="Bills G."/>
            <person name="Bluhm B."/>
            <person name="Cannon C."/>
            <person name="Castanera R."/>
            <person name="Culley D."/>
            <person name="Daum C."/>
            <person name="Ezra D."/>
            <person name="Gonzalez J."/>
            <person name="Henrissat B."/>
            <person name="Kuo A."/>
            <person name="Liang C."/>
            <person name="Lipzen A."/>
            <person name="Lutzoni F."/>
            <person name="Magnuson J."/>
            <person name="Mondo S."/>
            <person name="Nolan M."/>
            <person name="Ohm R."/>
            <person name="Pangilinan J."/>
            <person name="Park H.-J."/>
            <person name="Ramirez L."/>
            <person name="Alfaro M."/>
            <person name="Sun H."/>
            <person name="Tritt A."/>
            <person name="Yoshinaga Y."/>
            <person name="Zwiers L.-H."/>
            <person name="Turgeon B."/>
            <person name="Goodwin S."/>
            <person name="Spatafora J."/>
            <person name="Crous P."/>
            <person name="Grigoriev I."/>
        </authorList>
    </citation>
    <scope>NUCLEOTIDE SEQUENCE</scope>
    <source>
        <strain evidence="1">CBS 121167</strain>
    </source>
</reference>
<dbReference type="RefSeq" id="XP_033395815.1">
    <property type="nucleotide sequence ID" value="XM_033542292.1"/>
</dbReference>
<evidence type="ECO:0000313" key="2">
    <source>
        <dbReference type="Proteomes" id="UP000799438"/>
    </source>
</evidence>
<dbReference type="GeneID" id="54299789"/>
<gene>
    <name evidence="1" type="ORF">K452DRAFT_300042</name>
</gene>
<dbReference type="Proteomes" id="UP000799438">
    <property type="component" value="Unassembled WGS sequence"/>
</dbReference>
<evidence type="ECO:0000313" key="1">
    <source>
        <dbReference type="EMBL" id="KAF2140102.1"/>
    </source>
</evidence>